<feature type="region of interest" description="Disordered" evidence="1">
    <location>
        <begin position="474"/>
        <end position="522"/>
    </location>
</feature>
<evidence type="ECO:0000313" key="3">
    <source>
        <dbReference type="Proteomes" id="UP000736335"/>
    </source>
</evidence>
<organism evidence="2 3">
    <name type="scientific">Thelephora terrestris</name>
    <dbReference type="NCBI Taxonomy" id="56493"/>
    <lineage>
        <taxon>Eukaryota</taxon>
        <taxon>Fungi</taxon>
        <taxon>Dikarya</taxon>
        <taxon>Basidiomycota</taxon>
        <taxon>Agaricomycotina</taxon>
        <taxon>Agaricomycetes</taxon>
        <taxon>Thelephorales</taxon>
        <taxon>Thelephoraceae</taxon>
        <taxon>Thelephora</taxon>
    </lineage>
</organism>
<feature type="compositionally biased region" description="Basic and acidic residues" evidence="1">
    <location>
        <begin position="474"/>
        <end position="483"/>
    </location>
</feature>
<dbReference type="EMBL" id="WIUZ02000007">
    <property type="protein sequence ID" value="KAF9785326.1"/>
    <property type="molecule type" value="Genomic_DNA"/>
</dbReference>
<feature type="compositionally biased region" description="Basic residues" evidence="1">
    <location>
        <begin position="93"/>
        <end position="108"/>
    </location>
</feature>
<reference evidence="2" key="1">
    <citation type="journal article" date="2020" name="Nat. Commun.">
        <title>Large-scale genome sequencing of mycorrhizal fungi provides insights into the early evolution of symbiotic traits.</title>
        <authorList>
            <person name="Miyauchi S."/>
            <person name="Kiss E."/>
            <person name="Kuo A."/>
            <person name="Drula E."/>
            <person name="Kohler A."/>
            <person name="Sanchez-Garcia M."/>
            <person name="Morin E."/>
            <person name="Andreopoulos B."/>
            <person name="Barry K.W."/>
            <person name="Bonito G."/>
            <person name="Buee M."/>
            <person name="Carver A."/>
            <person name="Chen C."/>
            <person name="Cichocki N."/>
            <person name="Clum A."/>
            <person name="Culley D."/>
            <person name="Crous P.W."/>
            <person name="Fauchery L."/>
            <person name="Girlanda M."/>
            <person name="Hayes R.D."/>
            <person name="Keri Z."/>
            <person name="LaButti K."/>
            <person name="Lipzen A."/>
            <person name="Lombard V."/>
            <person name="Magnuson J."/>
            <person name="Maillard F."/>
            <person name="Murat C."/>
            <person name="Nolan M."/>
            <person name="Ohm R.A."/>
            <person name="Pangilinan J."/>
            <person name="Pereira M.F."/>
            <person name="Perotto S."/>
            <person name="Peter M."/>
            <person name="Pfister S."/>
            <person name="Riley R."/>
            <person name="Sitrit Y."/>
            <person name="Stielow J.B."/>
            <person name="Szollosi G."/>
            <person name="Zifcakova L."/>
            <person name="Stursova M."/>
            <person name="Spatafora J.W."/>
            <person name="Tedersoo L."/>
            <person name="Vaario L.M."/>
            <person name="Yamada A."/>
            <person name="Yan M."/>
            <person name="Wang P."/>
            <person name="Xu J."/>
            <person name="Bruns T."/>
            <person name="Baldrian P."/>
            <person name="Vilgalys R."/>
            <person name="Dunand C."/>
            <person name="Henrissat B."/>
            <person name="Grigoriev I.V."/>
            <person name="Hibbett D."/>
            <person name="Nagy L.G."/>
            <person name="Martin F.M."/>
        </authorList>
    </citation>
    <scope>NUCLEOTIDE SEQUENCE</scope>
    <source>
        <strain evidence="2">UH-Tt-Lm1</strain>
    </source>
</reference>
<dbReference type="Proteomes" id="UP000736335">
    <property type="component" value="Unassembled WGS sequence"/>
</dbReference>
<name>A0A9P6HEV9_9AGAM</name>
<gene>
    <name evidence="2" type="ORF">BJ322DRAFT_1218940</name>
</gene>
<feature type="compositionally biased region" description="Basic residues" evidence="1">
    <location>
        <begin position="36"/>
        <end position="46"/>
    </location>
</feature>
<feature type="region of interest" description="Disordered" evidence="1">
    <location>
        <begin position="1"/>
        <end position="48"/>
    </location>
</feature>
<accession>A0A9P6HEV9</accession>
<dbReference type="OrthoDB" id="2803003at2759"/>
<dbReference type="AlphaFoldDB" id="A0A9P6HEV9"/>
<reference evidence="2" key="2">
    <citation type="submission" date="2020-11" db="EMBL/GenBank/DDBJ databases">
        <authorList>
            <consortium name="DOE Joint Genome Institute"/>
            <person name="Kuo A."/>
            <person name="Miyauchi S."/>
            <person name="Kiss E."/>
            <person name="Drula E."/>
            <person name="Kohler A."/>
            <person name="Sanchez-Garcia M."/>
            <person name="Andreopoulos B."/>
            <person name="Barry K.W."/>
            <person name="Bonito G."/>
            <person name="Buee M."/>
            <person name="Carver A."/>
            <person name="Chen C."/>
            <person name="Cichocki N."/>
            <person name="Clum A."/>
            <person name="Culley D."/>
            <person name="Crous P.W."/>
            <person name="Fauchery L."/>
            <person name="Girlanda M."/>
            <person name="Hayes R."/>
            <person name="Keri Z."/>
            <person name="Labutti K."/>
            <person name="Lipzen A."/>
            <person name="Lombard V."/>
            <person name="Magnuson J."/>
            <person name="Maillard F."/>
            <person name="Morin E."/>
            <person name="Murat C."/>
            <person name="Nolan M."/>
            <person name="Ohm R."/>
            <person name="Pangilinan J."/>
            <person name="Pereira M."/>
            <person name="Perotto S."/>
            <person name="Peter M."/>
            <person name="Riley R."/>
            <person name="Sitrit Y."/>
            <person name="Stielow B."/>
            <person name="Szollosi G."/>
            <person name="Zifcakova L."/>
            <person name="Stursova M."/>
            <person name="Spatafora J.W."/>
            <person name="Tedersoo L."/>
            <person name="Vaario L.-M."/>
            <person name="Yamada A."/>
            <person name="Yan M."/>
            <person name="Wang P."/>
            <person name="Xu J."/>
            <person name="Bruns T."/>
            <person name="Baldrian P."/>
            <person name="Vilgalys R."/>
            <person name="Henrissat B."/>
            <person name="Grigoriev I.V."/>
            <person name="Hibbett D."/>
            <person name="Nagy L.G."/>
            <person name="Martin F.M."/>
        </authorList>
    </citation>
    <scope>NUCLEOTIDE SEQUENCE</scope>
    <source>
        <strain evidence="2">UH-Tt-Lm1</strain>
    </source>
</reference>
<proteinExistence type="predicted"/>
<sequence>MVTRTKNKSARPGIPDMTPSQLASAGLLPAQTPRRPPNKPKAGKKLSIKDQQIADLQEELRVAHDTIGHSHDAEGDTDPGTDVDEAVAIGTKRKTSGSIRSAHKLKRSRAMDPFESSSMAHPGATGLAEDWRTRIASPFPPLFPPPFTPPFSSSFTSSFGTPSPMSFDFSTLDYNAFPQSSIGPMSMTPISTASNLSFEGTPTLTFLLPRTVGKDRVYPGIKDLPEHIRVNFRNEFIRFVFKYIANSTSPWTNPDVEALQAIYQIVYPLFPATIRHNDAVFHPTLTSLGVLRNRLAAAAIIAVQEHMPLVFRQKRLKTIETRAAYISKLFESEDDHPIIWREYVEGDIKNHAEVGGYKTVRRGVFQSYPILKTLLSYYSSSGVLEALPTEDPGPGNRPLGALALATTAVDFAYRMYGSGDFIKSAQSFNGDDLGPKTLQYMAYISNDLGERHWQSLFNALSTFSQILSKEEAIKNHTPEEPRGRVPLPPSDPPSPPYDWTPRTRQQDRQSSPLASPFDYLED</sequence>
<keyword evidence="3" id="KW-1185">Reference proteome</keyword>
<feature type="compositionally biased region" description="Pro residues" evidence="1">
    <location>
        <begin position="486"/>
        <end position="498"/>
    </location>
</feature>
<feature type="region of interest" description="Disordered" evidence="1">
    <location>
        <begin position="93"/>
        <end position="124"/>
    </location>
</feature>
<evidence type="ECO:0000313" key="2">
    <source>
        <dbReference type="EMBL" id="KAF9785326.1"/>
    </source>
</evidence>
<protein>
    <submittedName>
        <fullName evidence="2">Uncharacterized protein</fullName>
    </submittedName>
</protein>
<comment type="caution">
    <text evidence="2">The sequence shown here is derived from an EMBL/GenBank/DDBJ whole genome shotgun (WGS) entry which is preliminary data.</text>
</comment>
<evidence type="ECO:0000256" key="1">
    <source>
        <dbReference type="SAM" id="MobiDB-lite"/>
    </source>
</evidence>